<evidence type="ECO:0000256" key="12">
    <source>
        <dbReference type="PROSITE-ProRule" id="PRU00076"/>
    </source>
</evidence>
<dbReference type="PROSITE" id="PS00022">
    <property type="entry name" value="EGF_1"/>
    <property type="match status" value="1"/>
</dbReference>
<feature type="disulfide bond" evidence="12">
    <location>
        <begin position="883"/>
        <end position="892"/>
    </location>
</feature>
<dbReference type="CDD" id="cd00054">
    <property type="entry name" value="EGF_CA"/>
    <property type="match status" value="1"/>
</dbReference>
<dbReference type="InterPro" id="IPR050350">
    <property type="entry name" value="Compl-Cell_Adhes-Reg"/>
</dbReference>
<evidence type="ECO:0000259" key="17">
    <source>
        <dbReference type="PROSITE" id="PS50234"/>
    </source>
</evidence>
<dbReference type="Pfam" id="PF00084">
    <property type="entry name" value="Sushi"/>
    <property type="match status" value="11"/>
</dbReference>
<feature type="domain" description="Sushi" evidence="18">
    <location>
        <begin position="740"/>
        <end position="798"/>
    </location>
</feature>
<keyword evidence="19" id="KW-1185">Reference proteome</keyword>
<feature type="disulfide bond" evidence="13">
    <location>
        <begin position="414"/>
        <end position="441"/>
    </location>
</feature>
<dbReference type="SMART" id="SM00032">
    <property type="entry name" value="CCP"/>
    <property type="match status" value="11"/>
</dbReference>
<evidence type="ECO:0000256" key="15">
    <source>
        <dbReference type="SAM" id="Phobius"/>
    </source>
</evidence>
<evidence type="ECO:0000313" key="19">
    <source>
        <dbReference type="Proteomes" id="UP000001554"/>
    </source>
</evidence>
<evidence type="ECO:0000313" key="20">
    <source>
        <dbReference type="RefSeq" id="XP_035664578.1"/>
    </source>
</evidence>
<dbReference type="Pfam" id="PF12947">
    <property type="entry name" value="EGF_3"/>
    <property type="match status" value="1"/>
</dbReference>
<dbReference type="PANTHER" id="PTHR19325">
    <property type="entry name" value="COMPLEMENT COMPONENT-RELATED SUSHI DOMAIN-CONTAINING"/>
    <property type="match status" value="1"/>
</dbReference>
<dbReference type="PROSITE" id="PS01186">
    <property type="entry name" value="EGF_2"/>
    <property type="match status" value="2"/>
</dbReference>
<dbReference type="InterPro" id="IPR001881">
    <property type="entry name" value="EGF-like_Ca-bd_dom"/>
</dbReference>
<keyword evidence="10 12" id="KW-1015">Disulfide bond</keyword>
<keyword evidence="8 15" id="KW-1133">Transmembrane helix</keyword>
<dbReference type="InterPro" id="IPR000152">
    <property type="entry name" value="EGF-type_Asp/Asn_hydroxyl_site"/>
</dbReference>
<comment type="caution">
    <text evidence="12">Lacks conserved residue(s) required for the propagation of feature annotation.</text>
</comment>
<feature type="domain" description="Sushi" evidence="18">
    <location>
        <begin position="385"/>
        <end position="443"/>
    </location>
</feature>
<dbReference type="GO" id="GO:0007399">
    <property type="term" value="P:nervous system development"/>
    <property type="evidence" value="ECO:0007669"/>
    <property type="project" value="UniProtKB-ARBA"/>
</dbReference>
<dbReference type="AlphaFoldDB" id="A0A9J7HSJ9"/>
<feature type="domain" description="Sushi" evidence="18">
    <location>
        <begin position="326"/>
        <end position="384"/>
    </location>
</feature>
<evidence type="ECO:0000259" key="16">
    <source>
        <dbReference type="PROSITE" id="PS50026"/>
    </source>
</evidence>
<feature type="disulfide bond" evidence="13">
    <location>
        <begin position="828"/>
        <end position="855"/>
    </location>
</feature>
<dbReference type="Proteomes" id="UP000001554">
    <property type="component" value="Unplaced"/>
</dbReference>
<dbReference type="SUPFAM" id="SSF57535">
    <property type="entry name" value="Complement control module/SCR domain"/>
    <property type="match status" value="11"/>
</dbReference>
<dbReference type="PROSITE" id="PS00010">
    <property type="entry name" value="ASX_HYDROXYL"/>
    <property type="match status" value="1"/>
</dbReference>
<dbReference type="PROSITE" id="PS50923">
    <property type="entry name" value="SUSHI"/>
    <property type="match status" value="10"/>
</dbReference>
<evidence type="ECO:0000256" key="5">
    <source>
        <dbReference type="ARBA" id="ARBA00022729"/>
    </source>
</evidence>
<protein>
    <submittedName>
        <fullName evidence="20">P-selectin-like</fullName>
    </submittedName>
</protein>
<dbReference type="InterPro" id="IPR035976">
    <property type="entry name" value="Sushi/SCR/CCP_sf"/>
</dbReference>
<dbReference type="CDD" id="cd00033">
    <property type="entry name" value="CCP"/>
    <property type="match status" value="11"/>
</dbReference>
<evidence type="ECO:0000256" key="6">
    <source>
        <dbReference type="ARBA" id="ARBA00022737"/>
    </source>
</evidence>
<feature type="domain" description="EGF-like" evidence="16">
    <location>
        <begin position="180"/>
        <end position="218"/>
    </location>
</feature>
<dbReference type="GO" id="GO:0071944">
    <property type="term" value="C:cell periphery"/>
    <property type="evidence" value="ECO:0007669"/>
    <property type="project" value="UniProtKB-ARBA"/>
</dbReference>
<evidence type="ECO:0000256" key="4">
    <source>
        <dbReference type="ARBA" id="ARBA00022692"/>
    </source>
</evidence>
<evidence type="ECO:0000256" key="2">
    <source>
        <dbReference type="ARBA" id="ARBA00022536"/>
    </source>
</evidence>
<dbReference type="InterPro" id="IPR036465">
    <property type="entry name" value="vWFA_dom_sf"/>
</dbReference>
<keyword evidence="9 15" id="KW-0472">Membrane</keyword>
<name>A0A9J7HSJ9_BRAFL</name>
<dbReference type="Gene3D" id="2.10.25.10">
    <property type="entry name" value="Laminin"/>
    <property type="match status" value="2"/>
</dbReference>
<keyword evidence="2 12" id="KW-0245">EGF-like domain</keyword>
<feature type="domain" description="Sushi" evidence="18">
    <location>
        <begin position="681"/>
        <end position="739"/>
    </location>
</feature>
<dbReference type="SMART" id="SM00327">
    <property type="entry name" value="VWA"/>
    <property type="match status" value="1"/>
</dbReference>
<feature type="domain" description="Sushi" evidence="18">
    <location>
        <begin position="799"/>
        <end position="857"/>
    </location>
</feature>
<evidence type="ECO:0000256" key="3">
    <source>
        <dbReference type="ARBA" id="ARBA00022659"/>
    </source>
</evidence>
<proteinExistence type="predicted"/>
<evidence type="ECO:0000256" key="9">
    <source>
        <dbReference type="ARBA" id="ARBA00023136"/>
    </source>
</evidence>
<dbReference type="SMART" id="SM00179">
    <property type="entry name" value="EGF_CA"/>
    <property type="match status" value="2"/>
</dbReference>
<sequence>MDSSESFRTYGFEEEKTFVQTVVNYFTLGENDTRVGVVTFSDRDRQNTRVTLNEHYTRVELLTEIRDIPYDRGHTYTGLGLDHVRNNSFLEVNGRRNNTLDFLIVITDDESEDDIVRPAQLIRQMGITVFVVGVGQESDISQPTLETIAGDPSRVFRLTDHDQLVDAIHPRSIRENICNASNLCDPPPCHNDATCRVLGRTYTCTCNVGFVGNGFTCTVVQCAVLTAPANGALSTNRRQYQDQVTFTCNTGYNLVGQTRLTCLANARCPMLTAPANGVRTPPTGSNSYQDVIRSTCNSGYVRNGAFDTTCQADGTWSNPVPTCERRQCPDLTAPTNGALSPPAPHNYPATVTFTCNTGYVRNGAETTTCQADGSWSNPTPTCIPGQCSTLTAPTNGALSPLGATSLGNTVTFTCNSGYLLYGATTSTCQAGGTWSNPVPTCTPVSCPALTAPTNGALNPPAGPYVYQNQVTVTCNLGYDLDGVSPVTCQADGTWSNPVGACRRRCPALTAPTNGVRTPSTGSNSFGNTVTFTCNTGYVRNGAAAVTCQADGTWSNPVPTCTPRPCQALTAPTNGALSPAAPHNFPTTVRFTCDSGYVRNGAETTVCQTDGSWSNPTATCTRGQCSTLTAPTNGALSPLGATSFGNTVTFTCNPGYVRNGAETSTCQTDGTWSNPVPTCTPRQCPRLTAPSNGTLSPPGPYSYTNTVTVTCQAGYQLNGVSPVTCQADGTWSNPIGTCTARQCPLLTAPSNGALSPIGSHVYPNQVTITCNSGYQLNGVSPLTCQIDGTWSDPVGTCTARQCPPLTAPTNGAMSPLAPHNYPDTITFTCNTGFVRNGAQTTTCQADGTWSNPTPTCTQIDFCSPNPCKNGGTCIDRDSSFQCACPAGYEGDTCQTERPLFGVTAVIGIAVGSLVGGLLLVGAVTLLILRCRKARNQEHHTAETVYEDVRTLPGRAVSQRSGTGSDVYYSYPMAPLPVPPLPVQPSGHYQELRPAVYQSLQTHQRTTPQPQNSTGDRSAFTISHDFST</sequence>
<keyword evidence="6" id="KW-0677">Repeat</keyword>
<feature type="domain" description="VWFA" evidence="17">
    <location>
        <begin position="1"/>
        <end position="177"/>
    </location>
</feature>
<reference evidence="20" key="1">
    <citation type="submission" date="2025-08" db="UniProtKB">
        <authorList>
            <consortium name="RefSeq"/>
        </authorList>
    </citation>
    <scope>IDENTIFICATION</scope>
    <source>
        <strain evidence="20">S238N-H82</strain>
        <tissue evidence="20">Testes</tissue>
    </source>
</reference>
<feature type="region of interest" description="Disordered" evidence="14">
    <location>
        <begin position="998"/>
        <end position="1026"/>
    </location>
</feature>
<feature type="transmembrane region" description="Helical" evidence="15">
    <location>
        <begin position="898"/>
        <end position="927"/>
    </location>
</feature>
<feature type="disulfide bond" evidence="13">
    <location>
        <begin position="592"/>
        <end position="619"/>
    </location>
</feature>
<dbReference type="SUPFAM" id="SSF57196">
    <property type="entry name" value="EGF/Laminin"/>
    <property type="match status" value="2"/>
</dbReference>
<organism evidence="19 20">
    <name type="scientific">Branchiostoma floridae</name>
    <name type="common">Florida lancelet</name>
    <name type="synonym">Amphioxus</name>
    <dbReference type="NCBI Taxonomy" id="7739"/>
    <lineage>
        <taxon>Eukaryota</taxon>
        <taxon>Metazoa</taxon>
        <taxon>Chordata</taxon>
        <taxon>Cephalochordata</taxon>
        <taxon>Leptocardii</taxon>
        <taxon>Amphioxiformes</taxon>
        <taxon>Branchiostomatidae</taxon>
        <taxon>Branchiostoma</taxon>
    </lineage>
</organism>
<dbReference type="Pfam" id="PF00092">
    <property type="entry name" value="VWA"/>
    <property type="match status" value="1"/>
</dbReference>
<dbReference type="PANTHER" id="PTHR19325:SF567">
    <property type="entry name" value="SUSHI, VON WILLEBRAND FACTOR TYPE A, EGF AND PENTRAXIN DOMAIN-CONTAINING PROTEIN 1-LIKE"/>
    <property type="match status" value="1"/>
</dbReference>
<dbReference type="Gene3D" id="2.10.70.10">
    <property type="entry name" value="Complement Module, domain 1"/>
    <property type="match status" value="11"/>
</dbReference>
<evidence type="ECO:0000256" key="1">
    <source>
        <dbReference type="ARBA" id="ARBA00004167"/>
    </source>
</evidence>
<feature type="disulfide bond" evidence="13">
    <location>
        <begin position="769"/>
        <end position="796"/>
    </location>
</feature>
<dbReference type="InterPro" id="IPR000742">
    <property type="entry name" value="EGF"/>
</dbReference>
<feature type="disulfide bond" evidence="13">
    <location>
        <begin position="710"/>
        <end position="737"/>
    </location>
</feature>
<evidence type="ECO:0000256" key="11">
    <source>
        <dbReference type="ARBA" id="ARBA00023180"/>
    </source>
</evidence>
<feature type="disulfide bond" evidence="13">
    <location>
        <begin position="474"/>
        <end position="501"/>
    </location>
</feature>
<keyword evidence="4 15" id="KW-0812">Transmembrane</keyword>
<keyword evidence="5" id="KW-0732">Signal</keyword>
<evidence type="ECO:0000256" key="14">
    <source>
        <dbReference type="SAM" id="MobiDB-lite"/>
    </source>
</evidence>
<dbReference type="InterPro" id="IPR002035">
    <property type="entry name" value="VWF_A"/>
</dbReference>
<keyword evidence="7" id="KW-0106">Calcium</keyword>
<keyword evidence="11" id="KW-0325">Glycoprotein</keyword>
<keyword evidence="3 13" id="KW-0768">Sushi</keyword>
<dbReference type="Pfam" id="PF00008">
    <property type="entry name" value="EGF"/>
    <property type="match status" value="1"/>
</dbReference>
<dbReference type="KEGG" id="bfo:118408067"/>
<dbReference type="CDD" id="cd00053">
    <property type="entry name" value="EGF"/>
    <property type="match status" value="1"/>
</dbReference>
<evidence type="ECO:0000256" key="13">
    <source>
        <dbReference type="PROSITE-ProRule" id="PRU00302"/>
    </source>
</evidence>
<accession>A0A9J7HSJ9</accession>
<feature type="domain" description="EGF-like" evidence="16">
    <location>
        <begin position="857"/>
        <end position="893"/>
    </location>
</feature>
<feature type="domain" description="Sushi" evidence="18">
    <location>
        <begin position="503"/>
        <end position="562"/>
    </location>
</feature>
<evidence type="ECO:0000256" key="8">
    <source>
        <dbReference type="ARBA" id="ARBA00022989"/>
    </source>
</evidence>
<evidence type="ECO:0000256" key="7">
    <source>
        <dbReference type="ARBA" id="ARBA00022837"/>
    </source>
</evidence>
<feature type="domain" description="Sushi" evidence="18">
    <location>
        <begin position="444"/>
        <end position="502"/>
    </location>
</feature>
<dbReference type="GO" id="GO:0005509">
    <property type="term" value="F:calcium ion binding"/>
    <property type="evidence" value="ECO:0007669"/>
    <property type="project" value="InterPro"/>
</dbReference>
<dbReference type="Gene3D" id="3.40.50.410">
    <property type="entry name" value="von Willebrand factor, type A domain"/>
    <property type="match status" value="1"/>
</dbReference>
<feature type="domain" description="Sushi" evidence="18">
    <location>
        <begin position="622"/>
        <end position="680"/>
    </location>
</feature>
<feature type="domain" description="Sushi" evidence="18">
    <location>
        <begin position="266"/>
        <end position="325"/>
    </location>
</feature>
<feature type="domain" description="Sushi" evidence="18">
    <location>
        <begin position="563"/>
        <end position="621"/>
    </location>
</feature>
<comment type="subcellular location">
    <subcellularLocation>
        <location evidence="1">Membrane</location>
        <topology evidence="1">Single-pass membrane protein</topology>
    </subcellularLocation>
</comment>
<feature type="disulfide bond" evidence="13">
    <location>
        <begin position="533"/>
        <end position="560"/>
    </location>
</feature>
<dbReference type="InterPro" id="IPR000436">
    <property type="entry name" value="Sushi_SCR_CCP_dom"/>
</dbReference>
<dbReference type="FunFam" id="2.10.25.10:FF:000247">
    <property type="entry name" value="Delta/notch like EGF repeat containing"/>
    <property type="match status" value="1"/>
</dbReference>
<dbReference type="PROSITE" id="PS50026">
    <property type="entry name" value="EGF_3"/>
    <property type="match status" value="2"/>
</dbReference>
<dbReference type="SMART" id="SM00181">
    <property type="entry name" value="EGF"/>
    <property type="match status" value="3"/>
</dbReference>
<feature type="disulfide bond" evidence="13">
    <location>
        <begin position="651"/>
        <end position="678"/>
    </location>
</feature>
<gene>
    <name evidence="20" type="primary">LOC118408067</name>
</gene>
<feature type="disulfide bond" evidence="13">
    <location>
        <begin position="296"/>
        <end position="323"/>
    </location>
</feature>
<evidence type="ECO:0000256" key="10">
    <source>
        <dbReference type="ARBA" id="ARBA00023157"/>
    </source>
</evidence>
<evidence type="ECO:0000259" key="18">
    <source>
        <dbReference type="PROSITE" id="PS50923"/>
    </source>
</evidence>
<dbReference type="FunFam" id="3.40.50.410:FF:000157">
    <property type="entry name" value="Uncharacterized protein"/>
    <property type="match status" value="1"/>
</dbReference>
<feature type="disulfide bond" evidence="13">
    <location>
        <begin position="355"/>
        <end position="382"/>
    </location>
</feature>
<dbReference type="GO" id="GO:0016020">
    <property type="term" value="C:membrane"/>
    <property type="evidence" value="ECO:0007669"/>
    <property type="project" value="UniProtKB-SubCell"/>
</dbReference>
<dbReference type="SUPFAM" id="SSF53300">
    <property type="entry name" value="vWA-like"/>
    <property type="match status" value="1"/>
</dbReference>
<dbReference type="PROSITE" id="PS50234">
    <property type="entry name" value="VWFA"/>
    <property type="match status" value="1"/>
</dbReference>
<dbReference type="GO" id="GO:0120025">
    <property type="term" value="C:plasma membrane bounded cell projection"/>
    <property type="evidence" value="ECO:0007669"/>
    <property type="project" value="UniProtKB-ARBA"/>
</dbReference>
<dbReference type="RefSeq" id="XP_035664578.1">
    <property type="nucleotide sequence ID" value="XM_035808685.1"/>
</dbReference>
<dbReference type="InterPro" id="IPR024731">
    <property type="entry name" value="NELL2-like_EGF"/>
</dbReference>
<dbReference type="GeneID" id="118408067"/>
<dbReference type="OrthoDB" id="406096at2759"/>